<feature type="region of interest" description="Disordered" evidence="6">
    <location>
        <begin position="300"/>
        <end position="351"/>
    </location>
</feature>
<reference evidence="7 8" key="1">
    <citation type="journal article" date="2014" name="BMC Genomics">
        <title>Comparative genome sequencing reveals chemotype-specific gene clusters in the toxigenic black mold Stachybotrys.</title>
        <authorList>
            <person name="Semeiks J."/>
            <person name="Borek D."/>
            <person name="Otwinowski Z."/>
            <person name="Grishin N.V."/>
        </authorList>
    </citation>
    <scope>NUCLEOTIDE SEQUENCE [LARGE SCALE GENOMIC DNA]</scope>
    <source>
        <strain evidence="8">CBS 109288 / IBT 7711</strain>
    </source>
</reference>
<feature type="region of interest" description="Disordered" evidence="6">
    <location>
        <begin position="371"/>
        <end position="390"/>
    </location>
</feature>
<keyword evidence="8" id="KW-1185">Reference proteome</keyword>
<dbReference type="OrthoDB" id="4097008at2759"/>
<evidence type="ECO:0000313" key="7">
    <source>
        <dbReference type="EMBL" id="KEY64776.1"/>
    </source>
</evidence>
<dbReference type="Proteomes" id="UP000028045">
    <property type="component" value="Unassembled WGS sequence"/>
</dbReference>
<dbReference type="AlphaFoldDB" id="A0A084AHJ7"/>
<evidence type="ECO:0000256" key="1">
    <source>
        <dbReference type="ARBA" id="ARBA00003594"/>
    </source>
</evidence>
<dbReference type="EMBL" id="KL648728">
    <property type="protein sequence ID" value="KEY64776.1"/>
    <property type="molecule type" value="Genomic_DNA"/>
</dbReference>
<gene>
    <name evidence="7" type="ORF">S7711_05425</name>
</gene>
<evidence type="ECO:0000256" key="3">
    <source>
        <dbReference type="ARBA" id="ARBA00010707"/>
    </source>
</evidence>
<comment type="subcellular location">
    <subcellularLocation>
        <location evidence="2">Peroxisome membrane</location>
        <topology evidence="2">Peripheral membrane protein</topology>
    </subcellularLocation>
</comment>
<feature type="region of interest" description="Disordered" evidence="6">
    <location>
        <begin position="200"/>
        <end position="254"/>
    </location>
</feature>
<evidence type="ECO:0000256" key="2">
    <source>
        <dbReference type="ARBA" id="ARBA00004421"/>
    </source>
</evidence>
<evidence type="ECO:0000256" key="5">
    <source>
        <dbReference type="ARBA" id="ARBA00023136"/>
    </source>
</evidence>
<name>A0A084AHJ7_STACB</name>
<protein>
    <recommendedName>
        <fullName evidence="4">Inheritance of peroxisomes protein 1</fullName>
    </recommendedName>
</protein>
<comment type="function">
    <text evidence="1">Required for peroxisome inheritance.</text>
</comment>
<dbReference type="Pfam" id="PF12634">
    <property type="entry name" value="Inp1"/>
    <property type="match status" value="1"/>
</dbReference>
<keyword evidence="5" id="KW-0472">Membrane</keyword>
<accession>A0A084AHJ7</accession>
<dbReference type="GO" id="GO:0005780">
    <property type="term" value="C:extrinsic component of intraperoxisomal membrane"/>
    <property type="evidence" value="ECO:0007669"/>
    <property type="project" value="InterPro"/>
</dbReference>
<dbReference type="GO" id="GO:0045033">
    <property type="term" value="P:peroxisome inheritance"/>
    <property type="evidence" value="ECO:0007669"/>
    <property type="project" value="InterPro"/>
</dbReference>
<dbReference type="InterPro" id="IPR024758">
    <property type="entry name" value="Inp1"/>
</dbReference>
<feature type="compositionally biased region" description="Polar residues" evidence="6">
    <location>
        <begin position="455"/>
        <end position="473"/>
    </location>
</feature>
<evidence type="ECO:0000256" key="4">
    <source>
        <dbReference type="ARBA" id="ARBA00021397"/>
    </source>
</evidence>
<evidence type="ECO:0000313" key="8">
    <source>
        <dbReference type="Proteomes" id="UP000028045"/>
    </source>
</evidence>
<sequence length="696" mass="75830">MEHPQHFTRGLPAPRRVVTAPINLPAARRDTRDSGSLVETLYYHPNAKIIAFTATGRAFSASPTRSSAALNEEEEAGTLSWSSQLERTIAVGSHSLGPIRIYRAPGSVAFLNCGSALQPILPKSQCWCIDEMNSRFILQIRRPNYWRIELPVDNSQDSQLAEHFREVLGRILQFEKTKCPFKRSFTVVLPEPPKVPVVKKPWRPVRQSLPNMDRRSASPTTDSSPAPSQRRASVSPVRIPDDTFQDNTLQDEPIRWEPATALDARQPKEPVESPRATQLIPVWEKLSKKREPVVEVELQPPNEPVPTYHTQPSNVSNTILPRSSQSPTSEPSIGRKDIPTSIPSSDSEANIDVHTDTDTVILNQAPVVGGTVHEPLGDLSSSEATDAPSDEENAMYELHEGAGSQRGRMKARLRRTALFHSSPRLSSIPDLKLTTTVSKPCKISASDSESDEQTDVSPTGSQDSFHSVESWHSYTKPVLPSPPASPPKLMNLPAHSSHTEEFDAPGLKGISAAHAIIHDQEITSPNEVADESDASVATAPDEPLTMGGANQWAFRQPNGTGTSTAVGIRGYNATQRTWTGGRALSPVTSAAGATPTLSGPSRSRLYNNGIGVVKSIPMAIIARTCEILLGPPNYLITLMLKVAAKITAGEWRGQVFGQGDDGETIPVQWDYSEGDLTDWSDDETPYMDAAQGQPPL</sequence>
<comment type="similarity">
    <text evidence="3">Belongs to the INP1 family.</text>
</comment>
<feature type="compositionally biased region" description="Polar residues" evidence="6">
    <location>
        <begin position="308"/>
        <end position="331"/>
    </location>
</feature>
<evidence type="ECO:0000256" key="6">
    <source>
        <dbReference type="SAM" id="MobiDB-lite"/>
    </source>
</evidence>
<feature type="region of interest" description="Disordered" evidence="6">
    <location>
        <begin position="527"/>
        <end position="558"/>
    </location>
</feature>
<feature type="region of interest" description="Disordered" evidence="6">
    <location>
        <begin position="442"/>
        <end position="501"/>
    </location>
</feature>
<proteinExistence type="inferred from homology"/>
<organism evidence="7 8">
    <name type="scientific">Stachybotrys chartarum (strain CBS 109288 / IBT 7711)</name>
    <name type="common">Toxic black mold</name>
    <name type="synonym">Stilbospora chartarum</name>
    <dbReference type="NCBI Taxonomy" id="1280523"/>
    <lineage>
        <taxon>Eukaryota</taxon>
        <taxon>Fungi</taxon>
        <taxon>Dikarya</taxon>
        <taxon>Ascomycota</taxon>
        <taxon>Pezizomycotina</taxon>
        <taxon>Sordariomycetes</taxon>
        <taxon>Hypocreomycetidae</taxon>
        <taxon>Hypocreales</taxon>
        <taxon>Stachybotryaceae</taxon>
        <taxon>Stachybotrys</taxon>
    </lineage>
</organism>
<feature type="compositionally biased region" description="Low complexity" evidence="6">
    <location>
        <begin position="217"/>
        <end position="228"/>
    </location>
</feature>
<dbReference type="HOGENOM" id="CLU_016546_0_0_1"/>